<comment type="caution">
    <text evidence="1">The sequence shown here is derived from an EMBL/GenBank/DDBJ whole genome shotgun (WGS) entry which is preliminary data.</text>
</comment>
<reference evidence="2" key="1">
    <citation type="journal article" date="2023" name="G3 (Bethesda)">
        <title>Genome assembly and association tests identify interacting loci associated with vigor, precocity, and sex in interspecific pistachio rootstocks.</title>
        <authorList>
            <person name="Palmer W."/>
            <person name="Jacygrad E."/>
            <person name="Sagayaradj S."/>
            <person name="Cavanaugh K."/>
            <person name="Han R."/>
            <person name="Bertier L."/>
            <person name="Beede B."/>
            <person name="Kafkas S."/>
            <person name="Golino D."/>
            <person name="Preece J."/>
            <person name="Michelmore R."/>
        </authorList>
    </citation>
    <scope>NUCLEOTIDE SEQUENCE [LARGE SCALE GENOMIC DNA]</scope>
</reference>
<protein>
    <submittedName>
        <fullName evidence="1">Uncharacterized protein</fullName>
    </submittedName>
</protein>
<dbReference type="Proteomes" id="UP001163603">
    <property type="component" value="Chromosome 5"/>
</dbReference>
<organism evidence="1 2">
    <name type="scientific">Pistacia integerrima</name>
    <dbReference type="NCBI Taxonomy" id="434235"/>
    <lineage>
        <taxon>Eukaryota</taxon>
        <taxon>Viridiplantae</taxon>
        <taxon>Streptophyta</taxon>
        <taxon>Embryophyta</taxon>
        <taxon>Tracheophyta</taxon>
        <taxon>Spermatophyta</taxon>
        <taxon>Magnoliopsida</taxon>
        <taxon>eudicotyledons</taxon>
        <taxon>Gunneridae</taxon>
        <taxon>Pentapetalae</taxon>
        <taxon>rosids</taxon>
        <taxon>malvids</taxon>
        <taxon>Sapindales</taxon>
        <taxon>Anacardiaceae</taxon>
        <taxon>Pistacia</taxon>
    </lineage>
</organism>
<accession>A0ACC0YQI3</accession>
<sequence length="70" mass="8263">MERSFLEDSISCSTCVRFSCPRQKKRVNEKSFAFSCVASSFSVSEAVRRESARNHRQREDKRKPGQWWMT</sequence>
<dbReference type="EMBL" id="CM047740">
    <property type="protein sequence ID" value="KAJ0040671.1"/>
    <property type="molecule type" value="Genomic_DNA"/>
</dbReference>
<evidence type="ECO:0000313" key="1">
    <source>
        <dbReference type="EMBL" id="KAJ0040671.1"/>
    </source>
</evidence>
<gene>
    <name evidence="1" type="ORF">Pint_27391</name>
</gene>
<proteinExistence type="predicted"/>
<evidence type="ECO:0000313" key="2">
    <source>
        <dbReference type="Proteomes" id="UP001163603"/>
    </source>
</evidence>
<keyword evidence="2" id="KW-1185">Reference proteome</keyword>
<name>A0ACC0YQI3_9ROSI</name>